<feature type="domain" description="C2H2-type" evidence="2">
    <location>
        <begin position="24"/>
        <end position="54"/>
    </location>
</feature>
<protein>
    <recommendedName>
        <fullName evidence="2">C2H2-type domain-containing protein</fullName>
    </recommendedName>
</protein>
<sequence length="78" mass="9285">MEANGNDLQNPNAEPNQNVNEHEFFCKLGTCNSHFATLEGQRQHRRDVHRKSRKRCESCNLRMRRPNDYETHQCEDEI</sequence>
<dbReference type="EMBL" id="BTGU01001497">
    <property type="protein sequence ID" value="GMN24336.1"/>
    <property type="molecule type" value="Genomic_DNA"/>
</dbReference>
<keyword evidence="1" id="KW-0862">Zinc</keyword>
<dbReference type="EMBL" id="BTGU01001496">
    <property type="protein sequence ID" value="GMN24315.1"/>
    <property type="molecule type" value="Genomic_DNA"/>
</dbReference>
<evidence type="ECO:0000256" key="1">
    <source>
        <dbReference type="PROSITE-ProRule" id="PRU00042"/>
    </source>
</evidence>
<comment type="caution">
    <text evidence="4">The sequence shown here is derived from an EMBL/GenBank/DDBJ whole genome shotgun (WGS) entry which is preliminary data.</text>
</comment>
<name>A0AA87ZGL6_FICCA</name>
<keyword evidence="1" id="KW-0479">Metal-binding</keyword>
<evidence type="ECO:0000313" key="4">
    <source>
        <dbReference type="EMBL" id="GMN24336.1"/>
    </source>
</evidence>
<evidence type="ECO:0000313" key="3">
    <source>
        <dbReference type="EMBL" id="GMN24315.1"/>
    </source>
</evidence>
<dbReference type="InterPro" id="IPR013087">
    <property type="entry name" value="Znf_C2H2_type"/>
</dbReference>
<evidence type="ECO:0000259" key="2">
    <source>
        <dbReference type="PROSITE" id="PS50157"/>
    </source>
</evidence>
<gene>
    <name evidence="3" type="ORF">TIFTF001_040556</name>
    <name evidence="4" type="ORF">TIFTF001_040557</name>
</gene>
<dbReference type="PROSITE" id="PS50157">
    <property type="entry name" value="ZINC_FINGER_C2H2_2"/>
    <property type="match status" value="1"/>
</dbReference>
<proteinExistence type="predicted"/>
<dbReference type="Proteomes" id="UP001187192">
    <property type="component" value="Unassembled WGS sequence"/>
</dbReference>
<dbReference type="PROSITE" id="PS00028">
    <property type="entry name" value="ZINC_FINGER_C2H2_1"/>
    <property type="match status" value="1"/>
</dbReference>
<dbReference type="GO" id="GO:0008270">
    <property type="term" value="F:zinc ion binding"/>
    <property type="evidence" value="ECO:0007669"/>
    <property type="project" value="UniProtKB-KW"/>
</dbReference>
<keyword evidence="5" id="KW-1185">Reference proteome</keyword>
<dbReference type="AlphaFoldDB" id="A0AA87ZGL6"/>
<keyword evidence="1" id="KW-0863">Zinc-finger</keyword>
<reference evidence="4" key="1">
    <citation type="submission" date="2023-07" db="EMBL/GenBank/DDBJ databases">
        <title>draft genome sequence of fig (Ficus carica).</title>
        <authorList>
            <person name="Takahashi T."/>
            <person name="Nishimura K."/>
        </authorList>
    </citation>
    <scope>NUCLEOTIDE SEQUENCE</scope>
</reference>
<accession>A0AA87ZGL6</accession>
<organism evidence="4 5">
    <name type="scientific">Ficus carica</name>
    <name type="common">Common fig</name>
    <dbReference type="NCBI Taxonomy" id="3494"/>
    <lineage>
        <taxon>Eukaryota</taxon>
        <taxon>Viridiplantae</taxon>
        <taxon>Streptophyta</taxon>
        <taxon>Embryophyta</taxon>
        <taxon>Tracheophyta</taxon>
        <taxon>Spermatophyta</taxon>
        <taxon>Magnoliopsida</taxon>
        <taxon>eudicotyledons</taxon>
        <taxon>Gunneridae</taxon>
        <taxon>Pentapetalae</taxon>
        <taxon>rosids</taxon>
        <taxon>fabids</taxon>
        <taxon>Rosales</taxon>
        <taxon>Moraceae</taxon>
        <taxon>Ficeae</taxon>
        <taxon>Ficus</taxon>
    </lineage>
</organism>
<evidence type="ECO:0000313" key="5">
    <source>
        <dbReference type="Proteomes" id="UP001187192"/>
    </source>
</evidence>